<sequence length="162" mass="18060">MLGALMYASKVLMEWAPNVHFLGALTMVYTLVYRWKALYPIYTYVLLNGLFAGFSAWWLPYLYIWTVLWGVTMLLPRHMPKKAAVPVYMLVCGLHGLAFGTLYAPAQALMFGLNFKGMVAWIIAGLPWDLVHGLGNLAAGVLIVPLTALLKRADKASRQAKL</sequence>
<feature type="transmembrane region" description="Helical" evidence="1">
    <location>
        <begin position="87"/>
        <end position="110"/>
    </location>
</feature>
<keyword evidence="1" id="KW-0472">Membrane</keyword>
<evidence type="ECO:0000313" key="2">
    <source>
        <dbReference type="EMBL" id="HIR60869.1"/>
    </source>
</evidence>
<evidence type="ECO:0000313" key="3">
    <source>
        <dbReference type="Proteomes" id="UP000824241"/>
    </source>
</evidence>
<feature type="transmembrane region" description="Helical" evidence="1">
    <location>
        <begin position="130"/>
        <end position="150"/>
    </location>
</feature>
<proteinExistence type="predicted"/>
<accession>A0A9D1DXD9</accession>
<gene>
    <name evidence="2" type="ORF">IAB37_04770</name>
</gene>
<dbReference type="AlphaFoldDB" id="A0A9D1DXD9"/>
<feature type="transmembrane region" description="Helical" evidence="1">
    <location>
        <begin position="12"/>
        <end position="35"/>
    </location>
</feature>
<reference evidence="2" key="1">
    <citation type="submission" date="2020-10" db="EMBL/GenBank/DDBJ databases">
        <authorList>
            <person name="Gilroy R."/>
        </authorList>
    </citation>
    <scope>NUCLEOTIDE SEQUENCE</scope>
    <source>
        <strain evidence="2">CHK189-12415</strain>
    </source>
</reference>
<name>A0A9D1DXD9_9FIRM</name>
<dbReference type="EMBL" id="DVHA01000158">
    <property type="protein sequence ID" value="HIR60869.1"/>
    <property type="molecule type" value="Genomic_DNA"/>
</dbReference>
<evidence type="ECO:0000256" key="1">
    <source>
        <dbReference type="SAM" id="Phobius"/>
    </source>
</evidence>
<protein>
    <submittedName>
        <fullName evidence="2">Uncharacterized protein</fullName>
    </submittedName>
</protein>
<comment type="caution">
    <text evidence="2">The sequence shown here is derived from an EMBL/GenBank/DDBJ whole genome shotgun (WGS) entry which is preliminary data.</text>
</comment>
<keyword evidence="1" id="KW-1133">Transmembrane helix</keyword>
<reference evidence="2" key="2">
    <citation type="journal article" date="2021" name="PeerJ">
        <title>Extensive microbial diversity within the chicken gut microbiome revealed by metagenomics and culture.</title>
        <authorList>
            <person name="Gilroy R."/>
            <person name="Ravi A."/>
            <person name="Getino M."/>
            <person name="Pursley I."/>
            <person name="Horton D.L."/>
            <person name="Alikhan N.F."/>
            <person name="Baker D."/>
            <person name="Gharbi K."/>
            <person name="Hall N."/>
            <person name="Watson M."/>
            <person name="Adriaenssens E.M."/>
            <person name="Foster-Nyarko E."/>
            <person name="Jarju S."/>
            <person name="Secka A."/>
            <person name="Antonio M."/>
            <person name="Oren A."/>
            <person name="Chaudhuri R.R."/>
            <person name="La Ragione R."/>
            <person name="Hildebrand F."/>
            <person name="Pallen M.J."/>
        </authorList>
    </citation>
    <scope>NUCLEOTIDE SEQUENCE</scope>
    <source>
        <strain evidence="2">CHK189-12415</strain>
    </source>
</reference>
<organism evidence="2 3">
    <name type="scientific">Candidatus Faecivivens stercoravium</name>
    <dbReference type="NCBI Taxonomy" id="2840803"/>
    <lineage>
        <taxon>Bacteria</taxon>
        <taxon>Bacillati</taxon>
        <taxon>Bacillota</taxon>
        <taxon>Clostridia</taxon>
        <taxon>Eubacteriales</taxon>
        <taxon>Oscillospiraceae</taxon>
        <taxon>Oscillospiraceae incertae sedis</taxon>
        <taxon>Candidatus Faecivivens</taxon>
    </lineage>
</organism>
<keyword evidence="1" id="KW-0812">Transmembrane</keyword>
<dbReference type="Proteomes" id="UP000824241">
    <property type="component" value="Unassembled WGS sequence"/>
</dbReference>
<feature type="transmembrane region" description="Helical" evidence="1">
    <location>
        <begin position="55"/>
        <end position="75"/>
    </location>
</feature>